<dbReference type="AlphaFoldDB" id="A0A8S1K058"/>
<proteinExistence type="predicted"/>
<sequence>MLVFIILIFQISGRNLQGRGAPPKKGERWDQSNQALDQIFDHISGNLTQQQEQELELIQGYILNEGLQYYSQANQEEKQKIFLALIQMVAELETENEQENIRLEKDIEYFSQLNITDKNIVMTKISQKLDKTLKDPSKEFDSKVVLLIIKKEIESFKNKPDRSSKATWNIEEYKMIQEKNEQEMKEIEYQIQEFLDQGLSEDKIKEKITDFIQFYFGNSTSIDQNNNSIEEIIQDVKKQEEQNTQRQEVKQYRQKVRELIRELLEQGKTEEEIQKEVNDYLIKNGVNDLSDDEKNLINLLIQKEMIRNKRQQDYLNDNQSKAQLNNNLNYIYIGIFTSILLMTLVVFLIRRYKMKQNLKKQIGFRIQDNTQDVEQME</sequence>
<name>A0A8S1K058_PARPR</name>
<accession>A0A8S1K058</accession>
<keyword evidence="2" id="KW-0472">Membrane</keyword>
<keyword evidence="2" id="KW-1133">Transmembrane helix</keyword>
<evidence type="ECO:0000313" key="4">
    <source>
        <dbReference type="Proteomes" id="UP000688137"/>
    </source>
</evidence>
<protein>
    <recommendedName>
        <fullName evidence="5">Transmembrane protein</fullName>
    </recommendedName>
</protein>
<organism evidence="3 4">
    <name type="scientific">Paramecium primaurelia</name>
    <dbReference type="NCBI Taxonomy" id="5886"/>
    <lineage>
        <taxon>Eukaryota</taxon>
        <taxon>Sar</taxon>
        <taxon>Alveolata</taxon>
        <taxon>Ciliophora</taxon>
        <taxon>Intramacronucleata</taxon>
        <taxon>Oligohymenophorea</taxon>
        <taxon>Peniculida</taxon>
        <taxon>Parameciidae</taxon>
        <taxon>Paramecium</taxon>
    </lineage>
</organism>
<evidence type="ECO:0000256" key="2">
    <source>
        <dbReference type="SAM" id="Phobius"/>
    </source>
</evidence>
<gene>
    <name evidence="3" type="ORF">PPRIM_AZ9-3.1.T0130022</name>
</gene>
<evidence type="ECO:0008006" key="5">
    <source>
        <dbReference type="Google" id="ProtNLM"/>
    </source>
</evidence>
<feature type="transmembrane region" description="Helical" evidence="2">
    <location>
        <begin position="330"/>
        <end position="349"/>
    </location>
</feature>
<evidence type="ECO:0000313" key="3">
    <source>
        <dbReference type="EMBL" id="CAD8048656.1"/>
    </source>
</evidence>
<feature type="coiled-coil region" evidence="1">
    <location>
        <begin position="170"/>
        <end position="197"/>
    </location>
</feature>
<feature type="coiled-coil region" evidence="1">
    <location>
        <begin position="222"/>
        <end position="269"/>
    </location>
</feature>
<reference evidence="3" key="1">
    <citation type="submission" date="2021-01" db="EMBL/GenBank/DDBJ databases">
        <authorList>
            <consortium name="Genoscope - CEA"/>
            <person name="William W."/>
        </authorList>
    </citation>
    <scope>NUCLEOTIDE SEQUENCE</scope>
</reference>
<dbReference type="OMA" id="MREIEYQ"/>
<keyword evidence="1" id="KW-0175">Coiled coil</keyword>
<keyword evidence="4" id="KW-1185">Reference proteome</keyword>
<evidence type="ECO:0000256" key="1">
    <source>
        <dbReference type="SAM" id="Coils"/>
    </source>
</evidence>
<dbReference type="Proteomes" id="UP000688137">
    <property type="component" value="Unassembled WGS sequence"/>
</dbReference>
<comment type="caution">
    <text evidence="3">The sequence shown here is derived from an EMBL/GenBank/DDBJ whole genome shotgun (WGS) entry which is preliminary data.</text>
</comment>
<keyword evidence="2" id="KW-0812">Transmembrane</keyword>
<dbReference type="EMBL" id="CAJJDM010000010">
    <property type="protein sequence ID" value="CAD8048656.1"/>
    <property type="molecule type" value="Genomic_DNA"/>
</dbReference>